<evidence type="ECO:0000313" key="3">
    <source>
        <dbReference type="Proteomes" id="UP001642483"/>
    </source>
</evidence>
<comment type="caution">
    <text evidence="2">The sequence shown here is derived from an EMBL/GenBank/DDBJ whole genome shotgun (WGS) entry which is preliminary data.</text>
</comment>
<sequence>MRFLPRSRPLPVTVSTPRHSAVPQINYQLRSSTRGRGKHADDTRLPLETTPNEDAIGAVGRGGQTLNVGPITRSRTSPRKKRSRGGKLYRLPCTFTFSIPLRSHFLLSFVHDCYDATLIRAL</sequence>
<keyword evidence="3" id="KW-1185">Reference proteome</keyword>
<evidence type="ECO:0000256" key="1">
    <source>
        <dbReference type="SAM" id="MobiDB-lite"/>
    </source>
</evidence>
<name>A0ABP0GBY7_CLALP</name>
<dbReference type="Proteomes" id="UP001642483">
    <property type="component" value="Unassembled WGS sequence"/>
</dbReference>
<accession>A0ABP0GBY7</accession>
<feature type="compositionally biased region" description="Basic residues" evidence="1">
    <location>
        <begin position="76"/>
        <end position="85"/>
    </location>
</feature>
<proteinExistence type="predicted"/>
<dbReference type="EMBL" id="CAWYQH010000108">
    <property type="protein sequence ID" value="CAK8688324.1"/>
    <property type="molecule type" value="Genomic_DNA"/>
</dbReference>
<reference evidence="2 3" key="1">
    <citation type="submission" date="2024-02" db="EMBL/GenBank/DDBJ databases">
        <authorList>
            <person name="Daric V."/>
            <person name="Darras S."/>
        </authorList>
    </citation>
    <scope>NUCLEOTIDE SEQUENCE [LARGE SCALE GENOMIC DNA]</scope>
</reference>
<evidence type="ECO:0000313" key="2">
    <source>
        <dbReference type="EMBL" id="CAK8688324.1"/>
    </source>
</evidence>
<protein>
    <submittedName>
        <fullName evidence="2">Uncharacterized protein</fullName>
    </submittedName>
</protein>
<organism evidence="2 3">
    <name type="scientific">Clavelina lepadiformis</name>
    <name type="common">Light-bulb sea squirt</name>
    <name type="synonym">Ascidia lepadiformis</name>
    <dbReference type="NCBI Taxonomy" id="159417"/>
    <lineage>
        <taxon>Eukaryota</taxon>
        <taxon>Metazoa</taxon>
        <taxon>Chordata</taxon>
        <taxon>Tunicata</taxon>
        <taxon>Ascidiacea</taxon>
        <taxon>Aplousobranchia</taxon>
        <taxon>Clavelinidae</taxon>
        <taxon>Clavelina</taxon>
    </lineage>
</organism>
<feature type="region of interest" description="Disordered" evidence="1">
    <location>
        <begin position="30"/>
        <end position="85"/>
    </location>
</feature>
<gene>
    <name evidence="2" type="ORF">CVLEPA_LOCUS20346</name>
</gene>